<proteinExistence type="predicted"/>
<reference evidence="1 2" key="1">
    <citation type="submission" date="2024-11" db="EMBL/GenBank/DDBJ databases">
        <title>A near-complete genome assembly of Cinchona calisaya.</title>
        <authorList>
            <person name="Lian D.C."/>
            <person name="Zhao X.W."/>
            <person name="Wei L."/>
        </authorList>
    </citation>
    <scope>NUCLEOTIDE SEQUENCE [LARGE SCALE GENOMIC DNA]</scope>
    <source>
        <tissue evidence="1">Nenye</tissue>
    </source>
</reference>
<keyword evidence="2" id="KW-1185">Reference proteome</keyword>
<dbReference type="EMBL" id="JBJUIK010000003">
    <property type="protein sequence ID" value="KAL3533608.1"/>
    <property type="molecule type" value="Genomic_DNA"/>
</dbReference>
<accession>A0ABD3AR09</accession>
<dbReference type="AlphaFoldDB" id="A0ABD3AR09"/>
<sequence length="78" mass="9160">MDDEYVVDDLLSDHVMSMEFESMEDAECSIPFKSGQPYGDQVTLNLSEKYFLEPIEGENWDHFILLDNSLQCFEDVEW</sequence>
<evidence type="ECO:0000313" key="1">
    <source>
        <dbReference type="EMBL" id="KAL3533608.1"/>
    </source>
</evidence>
<comment type="caution">
    <text evidence="1">The sequence shown here is derived from an EMBL/GenBank/DDBJ whole genome shotgun (WGS) entry which is preliminary data.</text>
</comment>
<name>A0ABD3AR09_9GENT</name>
<protein>
    <submittedName>
        <fullName evidence="1">Uncharacterized protein</fullName>
    </submittedName>
</protein>
<gene>
    <name evidence="1" type="ORF">ACH5RR_007129</name>
</gene>
<organism evidence="1 2">
    <name type="scientific">Cinchona calisaya</name>
    <dbReference type="NCBI Taxonomy" id="153742"/>
    <lineage>
        <taxon>Eukaryota</taxon>
        <taxon>Viridiplantae</taxon>
        <taxon>Streptophyta</taxon>
        <taxon>Embryophyta</taxon>
        <taxon>Tracheophyta</taxon>
        <taxon>Spermatophyta</taxon>
        <taxon>Magnoliopsida</taxon>
        <taxon>eudicotyledons</taxon>
        <taxon>Gunneridae</taxon>
        <taxon>Pentapetalae</taxon>
        <taxon>asterids</taxon>
        <taxon>lamiids</taxon>
        <taxon>Gentianales</taxon>
        <taxon>Rubiaceae</taxon>
        <taxon>Cinchonoideae</taxon>
        <taxon>Cinchoneae</taxon>
        <taxon>Cinchona</taxon>
    </lineage>
</organism>
<evidence type="ECO:0000313" key="2">
    <source>
        <dbReference type="Proteomes" id="UP001630127"/>
    </source>
</evidence>
<dbReference type="Proteomes" id="UP001630127">
    <property type="component" value="Unassembled WGS sequence"/>
</dbReference>